<dbReference type="InterPro" id="IPR015943">
    <property type="entry name" value="WD40/YVTN_repeat-like_dom_sf"/>
</dbReference>
<evidence type="ECO:0000256" key="3">
    <source>
        <dbReference type="ARBA" id="ARBA00054699"/>
    </source>
</evidence>
<keyword evidence="10" id="KW-1185">Reference proteome</keyword>
<dbReference type="Pfam" id="PF02138">
    <property type="entry name" value="Beach"/>
    <property type="match status" value="1"/>
</dbReference>
<keyword evidence="2" id="KW-0677">Repeat</keyword>
<dbReference type="Gene3D" id="2.130.10.10">
    <property type="entry name" value="YVTN repeat-like/Quinoprotein amine dehydrogenase"/>
    <property type="match status" value="1"/>
</dbReference>
<evidence type="ECO:0000259" key="8">
    <source>
        <dbReference type="PROSITE" id="PS51783"/>
    </source>
</evidence>
<feature type="repeat" description="WD" evidence="5">
    <location>
        <begin position="3130"/>
        <end position="3163"/>
    </location>
</feature>
<dbReference type="CDD" id="cd06071">
    <property type="entry name" value="Beach"/>
    <property type="match status" value="1"/>
</dbReference>
<comment type="function">
    <text evidence="3">May be involved in protein sorting and cell wall formation.</text>
</comment>
<dbReference type="InterPro" id="IPR001680">
    <property type="entry name" value="WD40_rpt"/>
</dbReference>
<dbReference type="PANTHER" id="PTHR13743">
    <property type="entry name" value="BEIGE/BEACH-RELATED"/>
    <property type="match status" value="1"/>
</dbReference>
<evidence type="ECO:0000256" key="5">
    <source>
        <dbReference type="PROSITE-ProRule" id="PRU00221"/>
    </source>
</evidence>
<evidence type="ECO:0000256" key="2">
    <source>
        <dbReference type="ARBA" id="ARBA00022737"/>
    </source>
</evidence>
<feature type="compositionally biased region" description="Gly residues" evidence="6">
    <location>
        <begin position="124"/>
        <end position="135"/>
    </location>
</feature>
<dbReference type="Pfam" id="PF14844">
    <property type="entry name" value="PH_BEACH"/>
    <property type="match status" value="1"/>
</dbReference>
<evidence type="ECO:0000313" key="10">
    <source>
        <dbReference type="Proteomes" id="UP000193642"/>
    </source>
</evidence>
<dbReference type="InterPro" id="IPR019775">
    <property type="entry name" value="WD40_repeat_CS"/>
</dbReference>
<dbReference type="Gene3D" id="2.30.29.30">
    <property type="entry name" value="Pleckstrin-homology domain (PH domain)/Phosphotyrosine-binding domain (PTB)"/>
    <property type="match status" value="1"/>
</dbReference>
<dbReference type="SUPFAM" id="SSF48371">
    <property type="entry name" value="ARM repeat"/>
    <property type="match status" value="2"/>
</dbReference>
<dbReference type="FunFam" id="1.10.1540.10:FF:000001">
    <property type="entry name" value="neurobeachin isoform X1"/>
    <property type="match status" value="1"/>
</dbReference>
<comment type="caution">
    <text evidence="9">The sequence shown here is derived from an EMBL/GenBank/DDBJ whole genome shotgun (WGS) entry which is preliminary data.</text>
</comment>
<evidence type="ECO:0000256" key="1">
    <source>
        <dbReference type="ARBA" id="ARBA00022574"/>
    </source>
</evidence>
<sequence length="3438" mass="379860">MDADLPCSCCLLEGNTDDTTLVLLTGNEGPGPDDSAHALMLHINALYGGSLDTRISAGCFLACAQLRLSSPTDQKPHSVIAKDPPPKEKDLYFPFAKIKPLNINLGLLKPDPALAASPSTQANLGGGGGGGGGGAKHAASPNSNFPLAQINNNHPHRIVVKLIADFAAQAALLHKTLATSTSSTASPSAAGPPPTPDANANANANVERLVALKDALTALRCVDILARFEDDADAVVKHGALAAALSLIRLFTTSKSAPEDDPALANVVLNMWRDILCTALALVSRILRGAHRWSSFLKQGKITGSSPLSPTSSVVNGIYEAIIQLLKYVFNDSSSISKSHQLRADIAMASIVTLSIAVVSSLSVQNSLLASPEALALLTATCSKFPAIDPQCVELNLAASHLMVYLSLIAPPEGSQKRVLSDAAGISIVSLLNSITSTPADVLDAKTSNTNNVSKDFEFALSLIEKRQGIQQPLYVEDAVLKILCGEDGGTILNQGVDLLGIFGRCVLGLLIGFCDVRVWVLNSHEAEDDLEVVVSDSEVMSRIRGVTKTLFANTRSEGEGGVLFRLAVIEFLGAVFEVGVNASSEEETNTLNLKRAVCLAVMDQSDAWNELLGLKYYLHPTVNVKHLVLTFIIEAAALPDTSNAGLILNLLQMASDSEAIAMKFVAIRTISAVAQCSRSSMDRTIEALIKLNFLEHLIPIISTASTEDLETLDLAKAMLSFINLISKTSFKAALYISEHPRTRNFLLGCVTLSVKKVSPEFISLGYNVVLALMGTLLSASEKLVNSTTSHSSTEPKSIMLAWINNYMCSFGLQIESVMEIDIHLRLLKGLRSVMKLFPSGSLERGRIRSRLVEAKVLERLVGLFSVKFVDKVLTPSQQVTPLSNPPETPTSPTAISPSFSALNISEYMVRIHSHALMATIGSFLTGSLLANRCFKSISGFDEIKHRLFGAEDGWKMWPGFLNDMIGLLVPKTMRTVPDDFKSSVQREDESGAVLEISNVLVIRNLSVLEPLLIMFGSCDDGMRLRLLDYLEKLANGHEMNRVLMTQAGAVGMLLKNVLSKVEGLEQLEKFIKLFEVVANYSISVAEAKYLFRSLRHFETFRLDTPEHQPQPLVRTRSLSLNSINTPPRSLSRRPSGSLFDGRSNTLCLPFYYDSLLKCVLKLFQRKDPDLDMFYFSGRNSGLILPEVEKWPSPAGYSFIGWIKIQDYTTAAVSTTAASESTGLKMLWSMRAENGDGVELAIVKNVVTLFIYRSGQSYSLAASDIPLISKRWYFINVCHTAPKLPWYANPEATIYINGVARITAKLPYPDTRAHSFNRIGAGGFVGQLVQTPSRKNFFQPQGVSNDSIPDIGDVLIQDTAVATCCSSFSGQMTCVYLMDDVLSATQVEALFNIGPGHCSQFKSEDLSSFPDVGKILFDGSLNQKIMLQVYPTATRHGSVSSVCYDIGPRHLGDVEMRDVISCSSKCLQTAVHAFGGIEVTFPLISHLNYAIEPIPGNNLKRSYVNPLDTPIVVRNGRLSIFLQIIGLLLANDIAHMERFAVVQGPRILSMLLQQQDATLLNMKSLDAIMAVVKIASEVSLMSPKIAPVGSVLGSLGEELEEYLVFEYRLWALTDLSVQLQHIEFLQHFLLANNETHRSKYGIIFLTDLLEKFYWSVPPDFLPPDVLAKLMLGRVDVAAISKIRESIFKIMSDMVTNAGGMRPEECHRLVNSLWTCRNDPIHILEILKFFIDHCLVSTSNSVLESFLATGAPVEVILWLAFHSDNENVQTSALKLLLVLLKSTRTPEKCKKKLKLEDFPGSFASSSLTTHQCGSAIANCLAPHRLSKHTYLTLLQLAIEEQIVDWYSDKTVVNLADIPNLTIVNGVFLSAILDLLSKAKHQSQLDKEKLIGTALEDLLFIITRSPGNSEQLRKIYGWQTYLVDLIPIGAQSITPTVQDVLNATSFSEKFATSMLSPVVESPMGPASPNTVFPLSPATSSSYDVILDRVADVFSTAVLDSFVSDRRVWRLVEETLVLVWISKQVDGLQPGMKIMGSILKGMMRKLRFDIQGGVADMFTGNTLENTYHLLSLVEEFLFSYQDLYDEILAEVNNLDSLNTSDLGTDSASQLEVLAQKFHLNRKHRQSTGVHVAYPFHENRHVAEECVELIGTLLEFGITHVPLSDTADKAHTRPGGIPRIQLRLLLNALSTGNHEVWSTILPQFMALFEKHGQSFCDGQSKNDMAHVLAQLTDAYKLALKRTDETNSAHPTSKAIFPLFDLVLQQWQDSICQLWKSKDGSTLSKELLEQAEVSLDSFNTLITSSAWQALYDEHFFPGSRKAEEEELEYIPIIKKRYSKIAKPVIQKAGKEALLVSKMTTSLESHLKILHNRRESDAHARLPDVLASQESEKRLTARRWLAMFHQLTQERGIWLPKKVGTSHFQTTSFTGVKWKLDRTENSVRMHKRLIPNFEFDDHKDAAMRRDKSYASRENVAAPETEAISDSSLANMTIAERKKAKVDKLKSHYKLGASNDELRQVSNSMGALNVTEEDLVEEDWDMVNNEEMSSINVDSENFLFSCECEMILLMTAVKGRLELTASNITFFADLRASAANLSESDQKTLVLLAESEVLLRERRWPISKLREIYFRRYKLRNSAVEFFFVDGANCFFNFKTAKPKLRLMTSIIRLKPVNLKVADVRNPVEMIAKSDVTERWQRHEISNFEYLMQLNTISGRTNNDLTQYPVFPWVLTDYKSEKIDLSDPSVYRDLSKPIGALDPARLEQYLQRYESFEDPSGQIKKFMYGTHYSTSAAVLFYMLRMEPFTSLHIALQGGKFDHPDRQFDSIENCWKSVLTGNGDVKELIPEFFYMPEFLVNENDFDLGTKQTGATLNDVVLPPWANTPEEFIKIHREALEGEYVSEHLHEWIDLIWGYKQTGPEAVKANNVFYYLTYEGAINIDQIQDPVERRSIEDQINNFGQTPMQLFKKPHPKRLPKAEFSHPTVFTAGKLENGYSLFVRGVSGDFGYMPYISTTTLIGNHGPTGVQAVAQKGMKAFLSQVEKEKMITVDSTMVVGVHRWSSGVKQNAENPFVFEADGGSLARRRLPCYLASNMTISQHLFAHTKDGRFLFTCGHWDSSFQVISLDNGVNSPPKSIDAIYGHHDIVTCLSLSEDGRMLVTGSRDTTVIAWDLGFTSSDVTVKQDTRRVFYGHDEEVTCVAINTDQDLVVSGSKDGTCIVHALGTSQYLRTIRPEASLTSSTLRFSISKILITRQGLVIHSEESISPVAAVQDFSVCNNNERVEETVAGEDGKAGSSGSLSSNEAVLLNRTHKSHLDVYSVNGKLLKTRQFDGIVGDLVASDDGMHLILIIYVTASLSVSTSGGEGGLSGSKAAANLLTAIPTTSTEAGIVLEKLNSFTLKTIVKQKVEDETLRVEGNEKIETVVHVTSNQACLIIGYRSDKVLVLTV</sequence>
<name>A0A1Y2BMZ8_9FUNG</name>
<reference evidence="9 10" key="1">
    <citation type="submission" date="2016-07" db="EMBL/GenBank/DDBJ databases">
        <title>Pervasive Adenine N6-methylation of Active Genes in Fungi.</title>
        <authorList>
            <consortium name="DOE Joint Genome Institute"/>
            <person name="Mondo S.J."/>
            <person name="Dannebaum R.O."/>
            <person name="Kuo R.C."/>
            <person name="Labutti K."/>
            <person name="Haridas S."/>
            <person name="Kuo A."/>
            <person name="Salamov A."/>
            <person name="Ahrendt S.R."/>
            <person name="Lipzen A."/>
            <person name="Sullivan W."/>
            <person name="Andreopoulos W.B."/>
            <person name="Clum A."/>
            <person name="Lindquist E."/>
            <person name="Daum C."/>
            <person name="Ramamoorthy G.K."/>
            <person name="Gryganskyi A."/>
            <person name="Culley D."/>
            <person name="Magnuson J.K."/>
            <person name="James T.Y."/>
            <person name="O'Malley M.A."/>
            <person name="Stajich J.E."/>
            <person name="Spatafora J.W."/>
            <person name="Visel A."/>
            <person name="Grigoriev I.V."/>
        </authorList>
    </citation>
    <scope>NUCLEOTIDE SEQUENCE [LARGE SCALE GENOMIC DNA]</scope>
    <source>
        <strain evidence="9 10">JEL800</strain>
    </source>
</reference>
<dbReference type="InterPro" id="IPR050865">
    <property type="entry name" value="BEACH_Domain"/>
</dbReference>
<dbReference type="Pfam" id="PF15787">
    <property type="entry name" value="DUF4704"/>
    <property type="match status" value="1"/>
</dbReference>
<evidence type="ECO:0000259" key="7">
    <source>
        <dbReference type="PROSITE" id="PS50197"/>
    </source>
</evidence>
<feature type="region of interest" description="Disordered" evidence="6">
    <location>
        <begin position="118"/>
        <end position="140"/>
    </location>
</feature>
<dbReference type="SUPFAM" id="SSF50729">
    <property type="entry name" value="PH domain-like"/>
    <property type="match status" value="1"/>
</dbReference>
<dbReference type="InterPro" id="IPR046851">
    <property type="entry name" value="NBCH_WD40"/>
</dbReference>
<dbReference type="GO" id="GO:0019901">
    <property type="term" value="F:protein kinase binding"/>
    <property type="evidence" value="ECO:0007669"/>
    <property type="project" value="TreeGrafter"/>
</dbReference>
<dbReference type="Pfam" id="PF16057">
    <property type="entry name" value="DUF4800"/>
    <property type="match status" value="1"/>
</dbReference>
<dbReference type="PROSITE" id="PS51783">
    <property type="entry name" value="PH_BEACH"/>
    <property type="match status" value="1"/>
</dbReference>
<dbReference type="InterPro" id="IPR011993">
    <property type="entry name" value="PH-like_dom_sf"/>
</dbReference>
<dbReference type="OrthoDB" id="26681at2759"/>
<feature type="domain" description="BEACH" evidence="7">
    <location>
        <begin position="2674"/>
        <end position="2965"/>
    </location>
</feature>
<dbReference type="InterPro" id="IPR036372">
    <property type="entry name" value="BEACH_dom_sf"/>
</dbReference>
<gene>
    <name evidence="9" type="ORF">BCR33DRAFT_722241</name>
</gene>
<dbReference type="PROSITE" id="PS50197">
    <property type="entry name" value="BEACH"/>
    <property type="match status" value="1"/>
</dbReference>
<accession>A0A1Y2BMZ8</accession>
<protein>
    <recommendedName>
        <fullName evidence="4">Beige protein homolog 1</fullName>
    </recommendedName>
</protein>
<organism evidence="9 10">
    <name type="scientific">Rhizoclosmatium globosum</name>
    <dbReference type="NCBI Taxonomy" id="329046"/>
    <lineage>
        <taxon>Eukaryota</taxon>
        <taxon>Fungi</taxon>
        <taxon>Fungi incertae sedis</taxon>
        <taxon>Chytridiomycota</taxon>
        <taxon>Chytridiomycota incertae sedis</taxon>
        <taxon>Chytridiomycetes</taxon>
        <taxon>Chytridiales</taxon>
        <taxon>Chytriomycetaceae</taxon>
        <taxon>Rhizoclosmatium</taxon>
    </lineage>
</organism>
<dbReference type="InterPro" id="IPR023362">
    <property type="entry name" value="PH-BEACH_dom"/>
</dbReference>
<feature type="repeat" description="WD" evidence="5">
    <location>
        <begin position="3180"/>
        <end position="3221"/>
    </location>
</feature>
<evidence type="ECO:0000256" key="4">
    <source>
        <dbReference type="ARBA" id="ARBA00073334"/>
    </source>
</evidence>
<dbReference type="PANTHER" id="PTHR13743:SF112">
    <property type="entry name" value="BEACH DOMAIN-CONTAINING PROTEIN"/>
    <property type="match status" value="1"/>
</dbReference>
<dbReference type="Gene3D" id="1.10.1540.10">
    <property type="entry name" value="BEACH domain"/>
    <property type="match status" value="1"/>
</dbReference>
<dbReference type="PROSITE" id="PS50082">
    <property type="entry name" value="WD_REPEATS_2"/>
    <property type="match status" value="2"/>
</dbReference>
<dbReference type="InterPro" id="IPR000409">
    <property type="entry name" value="BEACH_dom"/>
</dbReference>
<dbReference type="InterPro" id="IPR013320">
    <property type="entry name" value="ConA-like_dom_sf"/>
</dbReference>
<evidence type="ECO:0000313" key="9">
    <source>
        <dbReference type="EMBL" id="ORY36146.1"/>
    </source>
</evidence>
<dbReference type="GO" id="GO:0008104">
    <property type="term" value="P:intracellular protein localization"/>
    <property type="evidence" value="ECO:0007669"/>
    <property type="project" value="TreeGrafter"/>
</dbReference>
<dbReference type="InterPro" id="IPR031570">
    <property type="entry name" value="NBEA/BDCP_DUF4704"/>
</dbReference>
<dbReference type="SMART" id="SM01026">
    <property type="entry name" value="Beach"/>
    <property type="match status" value="1"/>
</dbReference>
<dbReference type="PROSITE" id="PS50294">
    <property type="entry name" value="WD_REPEATS_REGION"/>
    <property type="match status" value="1"/>
</dbReference>
<evidence type="ECO:0000256" key="6">
    <source>
        <dbReference type="SAM" id="MobiDB-lite"/>
    </source>
</evidence>
<dbReference type="CDD" id="cd01201">
    <property type="entry name" value="PH_BEACH"/>
    <property type="match status" value="1"/>
</dbReference>
<dbReference type="STRING" id="329046.A0A1Y2BMZ8"/>
<dbReference type="GO" id="GO:0016020">
    <property type="term" value="C:membrane"/>
    <property type="evidence" value="ECO:0007669"/>
    <property type="project" value="TreeGrafter"/>
</dbReference>
<dbReference type="PROSITE" id="PS00678">
    <property type="entry name" value="WD_REPEATS_1"/>
    <property type="match status" value="1"/>
</dbReference>
<dbReference type="GO" id="GO:0005829">
    <property type="term" value="C:cytosol"/>
    <property type="evidence" value="ECO:0007669"/>
    <property type="project" value="TreeGrafter"/>
</dbReference>
<dbReference type="SUPFAM" id="SSF50978">
    <property type="entry name" value="WD40 repeat-like"/>
    <property type="match status" value="1"/>
</dbReference>
<dbReference type="SMART" id="SM00320">
    <property type="entry name" value="WD40"/>
    <property type="match status" value="2"/>
</dbReference>
<proteinExistence type="predicted"/>
<dbReference type="Pfam" id="PF20426">
    <property type="entry name" value="NBCH_WD40"/>
    <property type="match status" value="1"/>
</dbReference>
<feature type="domain" description="BEACH-type PH" evidence="8">
    <location>
        <begin position="2546"/>
        <end position="2661"/>
    </location>
</feature>
<dbReference type="InterPro" id="IPR016024">
    <property type="entry name" value="ARM-type_fold"/>
</dbReference>
<dbReference type="EMBL" id="MCGO01000057">
    <property type="protein sequence ID" value="ORY36146.1"/>
    <property type="molecule type" value="Genomic_DNA"/>
</dbReference>
<dbReference type="SUPFAM" id="SSF49899">
    <property type="entry name" value="Concanavalin A-like lectins/glucanases"/>
    <property type="match status" value="1"/>
</dbReference>
<keyword evidence="1 5" id="KW-0853">WD repeat</keyword>
<dbReference type="Proteomes" id="UP000193642">
    <property type="component" value="Unassembled WGS sequence"/>
</dbReference>
<feature type="region of interest" description="Disordered" evidence="6">
    <location>
        <begin position="181"/>
        <end position="201"/>
    </location>
</feature>
<dbReference type="SUPFAM" id="SSF81837">
    <property type="entry name" value="BEACH domain"/>
    <property type="match status" value="1"/>
</dbReference>
<dbReference type="Gene3D" id="2.60.120.200">
    <property type="match status" value="1"/>
</dbReference>
<dbReference type="InterPro" id="IPR036322">
    <property type="entry name" value="WD40_repeat_dom_sf"/>
</dbReference>